<evidence type="ECO:0000256" key="1">
    <source>
        <dbReference type="ARBA" id="ARBA00022723"/>
    </source>
</evidence>
<dbReference type="EMBL" id="JAAXOS010000007">
    <property type="protein sequence ID" value="NKY27574.1"/>
    <property type="molecule type" value="Genomic_DNA"/>
</dbReference>
<evidence type="ECO:0000313" key="3">
    <source>
        <dbReference type="EMBL" id="NKY27574.1"/>
    </source>
</evidence>
<dbReference type="PANTHER" id="PTHR33542">
    <property type="entry name" value="SIROHYDROCHLORIN FERROCHELATASE, CHLOROPLASTIC"/>
    <property type="match status" value="1"/>
</dbReference>
<reference evidence="3 4" key="1">
    <citation type="submission" date="2020-04" db="EMBL/GenBank/DDBJ databases">
        <title>MicrobeNet Type strains.</title>
        <authorList>
            <person name="Nicholson A.C."/>
        </authorList>
    </citation>
    <scope>NUCLEOTIDE SEQUENCE [LARGE SCALE GENOMIC DNA]</scope>
    <source>
        <strain evidence="3 4">DSM 44956</strain>
    </source>
</reference>
<proteinExistence type="predicted"/>
<dbReference type="InterPro" id="IPR002762">
    <property type="entry name" value="CbiX-like"/>
</dbReference>
<sequence>MTAPALVVVAHGTRSTKGVQMIAALAEAVTKELGAGISGPGTETGDGPWVRTAFVDVLGPSPSEVLRDLVTPTGESVPAVVVPAFLASGYHVYQDVPREVAESAHPAVTVTPAMGPDPALARIMAMRLRAAGWSPGDAVVFAAAGSSDARARQDVRRAAALLAEHLGVAVRIGYVATGAPRVPDVVAELRAAGAGRVFVASYLLAHGLFQQRLHEAGADGVAEPIGVHPAVVRLIADRYRVAAGEMVRARAR</sequence>
<keyword evidence="2" id="KW-0456">Lyase</keyword>
<dbReference type="Gene3D" id="3.40.50.1400">
    <property type="match status" value="2"/>
</dbReference>
<dbReference type="GO" id="GO:0016829">
    <property type="term" value="F:lyase activity"/>
    <property type="evidence" value="ECO:0007669"/>
    <property type="project" value="UniProtKB-KW"/>
</dbReference>
<keyword evidence="1" id="KW-0479">Metal-binding</keyword>
<name>A0A7X6L4N3_9NOCA</name>
<dbReference type="CDD" id="cd03414">
    <property type="entry name" value="CbiX_SirB_C"/>
    <property type="match status" value="1"/>
</dbReference>
<accession>A0A7X6L4N3</accession>
<dbReference type="RefSeq" id="WP_062976180.1">
    <property type="nucleotide sequence ID" value="NZ_JAAXOS010000007.1"/>
</dbReference>
<dbReference type="Proteomes" id="UP000540698">
    <property type="component" value="Unassembled WGS sequence"/>
</dbReference>
<protein>
    <submittedName>
        <fullName evidence="3">Sirohydrochlorin chelatase</fullName>
    </submittedName>
</protein>
<organism evidence="3 4">
    <name type="scientific">Nocardia gamkensis</name>
    <dbReference type="NCBI Taxonomy" id="352869"/>
    <lineage>
        <taxon>Bacteria</taxon>
        <taxon>Bacillati</taxon>
        <taxon>Actinomycetota</taxon>
        <taxon>Actinomycetes</taxon>
        <taxon>Mycobacteriales</taxon>
        <taxon>Nocardiaceae</taxon>
        <taxon>Nocardia</taxon>
    </lineage>
</organism>
<dbReference type="PANTHER" id="PTHR33542:SF5">
    <property type="entry name" value="FERROCHELATASE CHE1"/>
    <property type="match status" value="1"/>
</dbReference>
<dbReference type="SUPFAM" id="SSF53800">
    <property type="entry name" value="Chelatase"/>
    <property type="match status" value="1"/>
</dbReference>
<dbReference type="CDD" id="cd03416">
    <property type="entry name" value="CbiX_SirB_N"/>
    <property type="match status" value="1"/>
</dbReference>
<dbReference type="AlphaFoldDB" id="A0A7X6L4N3"/>
<keyword evidence="4" id="KW-1185">Reference proteome</keyword>
<gene>
    <name evidence="3" type="ORF">HGB38_15235</name>
</gene>
<evidence type="ECO:0000256" key="2">
    <source>
        <dbReference type="ARBA" id="ARBA00023239"/>
    </source>
</evidence>
<comment type="caution">
    <text evidence="3">The sequence shown here is derived from an EMBL/GenBank/DDBJ whole genome shotgun (WGS) entry which is preliminary data.</text>
</comment>
<dbReference type="InterPro" id="IPR050963">
    <property type="entry name" value="Sirohydro_Cobaltochel/CbiX"/>
</dbReference>
<dbReference type="Pfam" id="PF01903">
    <property type="entry name" value="CbiX"/>
    <property type="match status" value="2"/>
</dbReference>
<dbReference type="GO" id="GO:0046872">
    <property type="term" value="F:metal ion binding"/>
    <property type="evidence" value="ECO:0007669"/>
    <property type="project" value="UniProtKB-KW"/>
</dbReference>
<evidence type="ECO:0000313" key="4">
    <source>
        <dbReference type="Proteomes" id="UP000540698"/>
    </source>
</evidence>